<evidence type="ECO:0000256" key="3">
    <source>
        <dbReference type="ARBA" id="ARBA00022741"/>
    </source>
</evidence>
<dbReference type="PANTHER" id="PTHR42734">
    <property type="entry name" value="METAL TRANSPORT SYSTEM ATP-BINDING PROTEIN TM_0124-RELATED"/>
    <property type="match status" value="1"/>
</dbReference>
<proteinExistence type="inferred from homology"/>
<evidence type="ECO:0000256" key="1">
    <source>
        <dbReference type="ARBA" id="ARBA00005417"/>
    </source>
</evidence>
<dbReference type="InterPro" id="IPR027417">
    <property type="entry name" value="P-loop_NTPase"/>
</dbReference>
<keyword evidence="3" id="KW-0547">Nucleotide-binding</keyword>
<sequence>MRPAGAGPSAPLWRIAAAPYPREVGTVVEVAHVGVSFGRTEVLRDVGFAVAEGTTLAIIGPNGSGKTVLLRALIGAVPHRGTIRWAPGTRTGYVPQKLDIERDLPITGEDFLRAKAAVARAPAQDVTRARELVELAADVARKPIGVLSGGQFQRLLLAFALVGRPTVLLFDEPTAGVDEPGQEQLYETIHRVQARERLTLILVSHELSLVYRYATEVLCLGRGRPCFGSPKEVLTPETIAEMYGTPVKFHLHDR</sequence>
<dbReference type="InterPro" id="IPR003593">
    <property type="entry name" value="AAA+_ATPase"/>
</dbReference>
<feature type="domain" description="ABC transporter" evidence="5">
    <location>
        <begin position="28"/>
        <end position="247"/>
    </location>
</feature>
<dbReference type="EMBL" id="AP025591">
    <property type="protein sequence ID" value="BDG02273.1"/>
    <property type="molecule type" value="Genomic_DNA"/>
</dbReference>
<evidence type="ECO:0000256" key="4">
    <source>
        <dbReference type="ARBA" id="ARBA00022840"/>
    </source>
</evidence>
<evidence type="ECO:0000313" key="7">
    <source>
        <dbReference type="Proteomes" id="UP001162891"/>
    </source>
</evidence>
<dbReference type="Proteomes" id="UP001162891">
    <property type="component" value="Chromosome"/>
</dbReference>
<evidence type="ECO:0000313" key="6">
    <source>
        <dbReference type="EMBL" id="BDG02273.1"/>
    </source>
</evidence>
<name>A0ABM7WS41_9BACT</name>
<reference evidence="7" key="1">
    <citation type="journal article" date="2022" name="Int. J. Syst. Evol. Microbiol.">
        <title>Anaeromyxobacter oryzae sp. nov., Anaeromyxobacter diazotrophicus sp. nov. and Anaeromyxobacter paludicola sp. nov., isolated from paddy soils.</title>
        <authorList>
            <person name="Itoh H."/>
            <person name="Xu Z."/>
            <person name="Mise K."/>
            <person name="Masuda Y."/>
            <person name="Ushijima N."/>
            <person name="Hayakawa C."/>
            <person name="Shiratori Y."/>
            <person name="Senoo K."/>
        </authorList>
    </citation>
    <scope>NUCLEOTIDE SEQUENCE [LARGE SCALE GENOMIC DNA]</scope>
    <source>
        <strain evidence="7">Red232</strain>
    </source>
</reference>
<dbReference type="InterPro" id="IPR050153">
    <property type="entry name" value="Metal_Ion_Import_ABC"/>
</dbReference>
<evidence type="ECO:0000259" key="5">
    <source>
        <dbReference type="PROSITE" id="PS50893"/>
    </source>
</evidence>
<keyword evidence="2" id="KW-0813">Transport</keyword>
<protein>
    <submittedName>
        <fullName evidence="6">Zinc import ATP-binding protein ZnuC</fullName>
    </submittedName>
</protein>
<gene>
    <name evidence="6" type="primary">znuC</name>
    <name evidence="6" type="ORF">AMOR_12690</name>
</gene>
<keyword evidence="4 6" id="KW-0067">ATP-binding</keyword>
<dbReference type="GO" id="GO:0005524">
    <property type="term" value="F:ATP binding"/>
    <property type="evidence" value="ECO:0007669"/>
    <property type="project" value="UniProtKB-KW"/>
</dbReference>
<comment type="similarity">
    <text evidence="1">Belongs to the ABC transporter superfamily.</text>
</comment>
<organism evidence="6 7">
    <name type="scientific">Anaeromyxobacter oryzae</name>
    <dbReference type="NCBI Taxonomy" id="2918170"/>
    <lineage>
        <taxon>Bacteria</taxon>
        <taxon>Pseudomonadati</taxon>
        <taxon>Myxococcota</taxon>
        <taxon>Myxococcia</taxon>
        <taxon>Myxococcales</taxon>
        <taxon>Cystobacterineae</taxon>
        <taxon>Anaeromyxobacteraceae</taxon>
        <taxon>Anaeromyxobacter</taxon>
    </lineage>
</organism>
<dbReference type="Pfam" id="PF00005">
    <property type="entry name" value="ABC_tran"/>
    <property type="match status" value="1"/>
</dbReference>
<keyword evidence="7" id="KW-1185">Reference proteome</keyword>
<dbReference type="InterPro" id="IPR003439">
    <property type="entry name" value="ABC_transporter-like_ATP-bd"/>
</dbReference>
<dbReference type="Gene3D" id="3.40.50.300">
    <property type="entry name" value="P-loop containing nucleotide triphosphate hydrolases"/>
    <property type="match status" value="1"/>
</dbReference>
<dbReference type="PROSITE" id="PS50893">
    <property type="entry name" value="ABC_TRANSPORTER_2"/>
    <property type="match status" value="1"/>
</dbReference>
<dbReference type="SMART" id="SM00382">
    <property type="entry name" value="AAA"/>
    <property type="match status" value="1"/>
</dbReference>
<evidence type="ECO:0000256" key="2">
    <source>
        <dbReference type="ARBA" id="ARBA00022448"/>
    </source>
</evidence>
<accession>A0ABM7WS41</accession>
<dbReference type="SUPFAM" id="SSF52540">
    <property type="entry name" value="P-loop containing nucleoside triphosphate hydrolases"/>
    <property type="match status" value="1"/>
</dbReference>
<dbReference type="PANTHER" id="PTHR42734:SF17">
    <property type="entry name" value="METAL TRANSPORT SYSTEM ATP-BINDING PROTEIN TM_0124-RELATED"/>
    <property type="match status" value="1"/>
</dbReference>